<dbReference type="PRINTS" id="PR00508">
    <property type="entry name" value="S21N4MTFRASE"/>
</dbReference>
<dbReference type="InterPro" id="IPR029063">
    <property type="entry name" value="SAM-dependent_MTases_sf"/>
</dbReference>
<dbReference type="EMBL" id="JAMQPR010000003">
    <property type="protein sequence ID" value="MCW7506121.1"/>
    <property type="molecule type" value="Genomic_DNA"/>
</dbReference>
<proteinExistence type="inferred from homology"/>
<dbReference type="Pfam" id="PF01555">
    <property type="entry name" value="N6_N4_Mtase"/>
    <property type="match status" value="1"/>
</dbReference>
<protein>
    <recommendedName>
        <fullName evidence="5">DNA methylase N-4/N-6 domain-containing protein</fullName>
    </recommendedName>
</protein>
<sequence>MSKFQEFQDVIHEIFEIDKSELDFGIYRILNQKSKEIQKFINEDLKPQVEEAFSKIDKENREGQENEVFSALSNFFKRYYEAGDFISKRRYNQDKYAIPYNGEEVKLYWANYDQYYIKTTENLSNFAFYLPSGKKVNFQILEASVSKDNNKTSADKERIFVLHKTEKLRTEGNEIFIPFEYALVDKKEKGKDSAKTLASQILKSKEAKDFDSGLSQPFPTDKNKDRTLLEKRIEEFTARYNFDYFIHKNLGGFLRRELDFFIKNEILYLEDLEEQDPKSVQSQITKVKTIKSIGEKIIAFLEQVENFQKKLWLKKKFITETNYCITLDRIPKTLYPQILENKEQLAEWERLFSISERKGYTKQLKLEFLENNQNLVLDTKFFSDEFKQNLLASIPNFDESCNGLLIHSENFQALNLLQKRYQESLDAVYIDPPYNTSASEIIYKNSYLHSSWNTLILNRISISKRFLTNSGIFTVAIDDFEYSNLKNILDNSFTKIIGVAVVRSNPVGRKTTGRLTPTHEYVIFCGASENSIPSFLEKDISANKRYPYEDEKGRYTWLSFIRTGNNDRREDSPKMFYPIIVTKDNDLRIPKMSWSTSEKEFVIEEIIDKTEIIVLPIKKEGNQIIEKNWQRGYERFSQEKEEYRVRRMEDGIKIDFKARMDEEALPKTWWDSNRYASSNYGALELKNLFGQSPFSFPKSIYLVTDSIVISGLKRENSVVLDYFAGSGTTGHAVINLNREDGGDRKYILVEMGEYFETVLKPRIQKVVYASQWKEGKPQELGVYIEKLKKEKAELNKELNNLMGFQSQEEYEFQQQRLSGEIARVEEQISRVEEELKTENSFGSISHCFKYIRLESYEDTLNNLEVEEKLGALDFSSRGDKEEIMLKYVLDLETKDSQSLLNLDGFANPFSYSMQILENGALKKKNMDLVETFHYLLGVVVTRYHAREEVKNDKVSFLVQCVEGELRTGESVLIVWRTIPSELGVANKELKVHLESKFKLKDFDKLYINGDSILEKAELIEAHFHKAMFDGKDV</sequence>
<organism evidence="6 7">
    <name type="scientific">Leptospira paudalimensis</name>
    <dbReference type="NCBI Taxonomy" id="2950024"/>
    <lineage>
        <taxon>Bacteria</taxon>
        <taxon>Pseudomonadati</taxon>
        <taxon>Spirochaetota</taxon>
        <taxon>Spirochaetia</taxon>
        <taxon>Leptospirales</taxon>
        <taxon>Leptospiraceae</taxon>
        <taxon>Leptospira</taxon>
    </lineage>
</organism>
<evidence type="ECO:0000313" key="7">
    <source>
        <dbReference type="Proteomes" id="UP001208794"/>
    </source>
</evidence>
<accession>A0ABT3MCK2</accession>
<keyword evidence="3" id="KW-0808">Transferase</keyword>
<evidence type="ECO:0000256" key="2">
    <source>
        <dbReference type="ARBA" id="ARBA00022603"/>
    </source>
</evidence>
<keyword evidence="2" id="KW-0489">Methyltransferase</keyword>
<name>A0ABT3MCK2_9LEPT</name>
<feature type="coiled-coil region" evidence="4">
    <location>
        <begin position="784"/>
        <end position="841"/>
    </location>
</feature>
<feature type="domain" description="DNA methylase N-4/N-6" evidence="5">
    <location>
        <begin position="426"/>
        <end position="757"/>
    </location>
</feature>
<evidence type="ECO:0000259" key="5">
    <source>
        <dbReference type="Pfam" id="PF01555"/>
    </source>
</evidence>
<evidence type="ECO:0000256" key="1">
    <source>
        <dbReference type="ARBA" id="ARBA00006594"/>
    </source>
</evidence>
<dbReference type="InterPro" id="IPR002052">
    <property type="entry name" value="DNA_methylase_N6_adenine_CS"/>
</dbReference>
<gene>
    <name evidence="6" type="ORF">ND855_18445</name>
</gene>
<dbReference type="PROSITE" id="PS00092">
    <property type="entry name" value="N6_MTASE"/>
    <property type="match status" value="1"/>
</dbReference>
<keyword evidence="4" id="KW-0175">Coiled coil</keyword>
<comment type="similarity">
    <text evidence="1">Belongs to the N(4)/N(6)-methyltransferase family.</text>
</comment>
<evidence type="ECO:0000256" key="3">
    <source>
        <dbReference type="ARBA" id="ARBA00022679"/>
    </source>
</evidence>
<dbReference type="Gene3D" id="3.40.50.150">
    <property type="entry name" value="Vaccinia Virus protein VP39"/>
    <property type="match status" value="1"/>
</dbReference>
<evidence type="ECO:0000256" key="4">
    <source>
        <dbReference type="SAM" id="Coils"/>
    </source>
</evidence>
<dbReference type="SUPFAM" id="SSF53335">
    <property type="entry name" value="S-adenosyl-L-methionine-dependent methyltransferases"/>
    <property type="match status" value="1"/>
</dbReference>
<reference evidence="6 7" key="1">
    <citation type="submission" date="2022-06" db="EMBL/GenBank/DDBJ databases">
        <title>Leptospira isolates from biofilms formed at urban environments.</title>
        <authorList>
            <person name="Ribeiro P.S."/>
            <person name="Sousa T."/>
            <person name="Carvalho N."/>
            <person name="Aburjaile F."/>
            <person name="Neves F."/>
            <person name="Oliveira D."/>
            <person name="Blanco L."/>
            <person name="Lima J."/>
            <person name="Costa F."/>
            <person name="Brenig B."/>
            <person name="Soares S."/>
            <person name="Ramos R."/>
            <person name="Goes-Neto A."/>
            <person name="Matiuzzi M."/>
            <person name="Azevedo V."/>
            <person name="Ristow P."/>
        </authorList>
    </citation>
    <scope>NUCLEOTIDE SEQUENCE [LARGE SCALE GENOMIC DNA]</scope>
    <source>
        <strain evidence="6 7">VSF14</strain>
    </source>
</reference>
<dbReference type="InterPro" id="IPR001091">
    <property type="entry name" value="RM_Methyltransferase"/>
</dbReference>
<evidence type="ECO:0000313" key="6">
    <source>
        <dbReference type="EMBL" id="MCW7506121.1"/>
    </source>
</evidence>
<dbReference type="InterPro" id="IPR002941">
    <property type="entry name" value="DNA_methylase_N4/N6"/>
</dbReference>
<dbReference type="Proteomes" id="UP001208794">
    <property type="component" value="Unassembled WGS sequence"/>
</dbReference>
<keyword evidence="7" id="KW-1185">Reference proteome</keyword>
<dbReference type="RefSeq" id="WP_265359679.1">
    <property type="nucleotide sequence ID" value="NZ_JAMQPR010000003.1"/>
</dbReference>
<comment type="caution">
    <text evidence="6">The sequence shown here is derived from an EMBL/GenBank/DDBJ whole genome shotgun (WGS) entry which is preliminary data.</text>
</comment>